<feature type="region of interest" description="Disordered" evidence="1">
    <location>
        <begin position="96"/>
        <end position="138"/>
    </location>
</feature>
<feature type="compositionally biased region" description="Polar residues" evidence="1">
    <location>
        <begin position="97"/>
        <end position="109"/>
    </location>
</feature>
<name>A0ABR3XXN5_9PEZI</name>
<dbReference type="Proteomes" id="UP001586593">
    <property type="component" value="Unassembled WGS sequence"/>
</dbReference>
<reference evidence="2 3" key="1">
    <citation type="journal article" date="2024" name="Commun. Biol.">
        <title>Comparative genomic analysis of thermophilic fungi reveals convergent evolutionary adaptations and gene losses.</title>
        <authorList>
            <person name="Steindorff A.S."/>
            <person name="Aguilar-Pontes M.V."/>
            <person name="Robinson A.J."/>
            <person name="Andreopoulos B."/>
            <person name="LaButti K."/>
            <person name="Kuo A."/>
            <person name="Mondo S."/>
            <person name="Riley R."/>
            <person name="Otillar R."/>
            <person name="Haridas S."/>
            <person name="Lipzen A."/>
            <person name="Grimwood J."/>
            <person name="Schmutz J."/>
            <person name="Clum A."/>
            <person name="Reid I.D."/>
            <person name="Moisan M.C."/>
            <person name="Butler G."/>
            <person name="Nguyen T.T.M."/>
            <person name="Dewar K."/>
            <person name="Conant G."/>
            <person name="Drula E."/>
            <person name="Henrissat B."/>
            <person name="Hansel C."/>
            <person name="Singer S."/>
            <person name="Hutchinson M.I."/>
            <person name="de Vries R.P."/>
            <person name="Natvig D.O."/>
            <person name="Powell A.J."/>
            <person name="Tsang A."/>
            <person name="Grigoriev I.V."/>
        </authorList>
    </citation>
    <scope>NUCLEOTIDE SEQUENCE [LARGE SCALE GENOMIC DNA]</scope>
    <source>
        <strain evidence="2 3">ATCC 24622</strain>
    </source>
</reference>
<gene>
    <name evidence="2" type="ORF">VTK73DRAFT_5886</name>
</gene>
<organism evidence="2 3">
    <name type="scientific">Phialemonium thermophilum</name>
    <dbReference type="NCBI Taxonomy" id="223376"/>
    <lineage>
        <taxon>Eukaryota</taxon>
        <taxon>Fungi</taxon>
        <taxon>Dikarya</taxon>
        <taxon>Ascomycota</taxon>
        <taxon>Pezizomycotina</taxon>
        <taxon>Sordariomycetes</taxon>
        <taxon>Sordariomycetidae</taxon>
        <taxon>Cephalothecales</taxon>
        <taxon>Cephalothecaceae</taxon>
        <taxon>Phialemonium</taxon>
    </lineage>
</organism>
<comment type="caution">
    <text evidence="2">The sequence shown here is derived from an EMBL/GenBank/DDBJ whole genome shotgun (WGS) entry which is preliminary data.</text>
</comment>
<protein>
    <submittedName>
        <fullName evidence="2">Uncharacterized protein</fullName>
    </submittedName>
</protein>
<evidence type="ECO:0000313" key="2">
    <source>
        <dbReference type="EMBL" id="KAL1880499.1"/>
    </source>
</evidence>
<accession>A0ABR3XXN5</accession>
<proteinExistence type="predicted"/>
<dbReference type="EMBL" id="JAZHXJ010000033">
    <property type="protein sequence ID" value="KAL1880499.1"/>
    <property type="molecule type" value="Genomic_DNA"/>
</dbReference>
<sequence length="173" mass="18225">MTSGNSSTTPVKVPSSVASYTPATLDADIRSQINTLLIRDGHVTKIQDHLLHSLHAHPSNWPTAVQSHALSLLRSGEVTTFPALIQRVMDDVRHDSSFGSGSDALNNGNKGEVNGTGSGDASTSKANGQALRAGEDNKRANLALPPAVVEEALRVTRESLEMVCEIDDGDGTT</sequence>
<evidence type="ECO:0000256" key="1">
    <source>
        <dbReference type="SAM" id="MobiDB-lite"/>
    </source>
</evidence>
<keyword evidence="3" id="KW-1185">Reference proteome</keyword>
<evidence type="ECO:0000313" key="3">
    <source>
        <dbReference type="Proteomes" id="UP001586593"/>
    </source>
</evidence>